<protein>
    <recommendedName>
        <fullName evidence="1">Death domain-containing protein</fullName>
    </recommendedName>
</protein>
<dbReference type="EMBL" id="JBJQND010000001">
    <property type="protein sequence ID" value="KAL3890759.1"/>
    <property type="molecule type" value="Genomic_DNA"/>
</dbReference>
<proteinExistence type="predicted"/>
<evidence type="ECO:0000313" key="2">
    <source>
        <dbReference type="EMBL" id="KAL3890759.1"/>
    </source>
</evidence>
<organism evidence="2 3">
    <name type="scientific">Sinanodonta woodiana</name>
    <name type="common">Chinese pond mussel</name>
    <name type="synonym">Anodonta woodiana</name>
    <dbReference type="NCBI Taxonomy" id="1069815"/>
    <lineage>
        <taxon>Eukaryota</taxon>
        <taxon>Metazoa</taxon>
        <taxon>Spiralia</taxon>
        <taxon>Lophotrochozoa</taxon>
        <taxon>Mollusca</taxon>
        <taxon>Bivalvia</taxon>
        <taxon>Autobranchia</taxon>
        <taxon>Heteroconchia</taxon>
        <taxon>Palaeoheterodonta</taxon>
        <taxon>Unionida</taxon>
        <taxon>Unionoidea</taxon>
        <taxon>Unionidae</taxon>
        <taxon>Unioninae</taxon>
        <taxon>Sinanodonta</taxon>
    </lineage>
</organism>
<dbReference type="AlphaFoldDB" id="A0ABD3XX06"/>
<evidence type="ECO:0000259" key="1">
    <source>
        <dbReference type="PROSITE" id="PS50017"/>
    </source>
</evidence>
<name>A0ABD3XX06_SINWO</name>
<dbReference type="CDD" id="cd01670">
    <property type="entry name" value="Death"/>
    <property type="match status" value="1"/>
</dbReference>
<accession>A0ABD3XX06</accession>
<sequence length="98" mass="11122">FLSNSKIAHMAQILGGNWKSVALNLGISNEDIEEWKKTDAEDNKGEAFELLNRWRLSDPVISSGTNLFADLLDQLESTKQNERFISYIQQIQEGINQP</sequence>
<reference evidence="2 3" key="1">
    <citation type="submission" date="2024-11" db="EMBL/GenBank/DDBJ databases">
        <title>Chromosome-level genome assembly of the freshwater bivalve Anodonta woodiana.</title>
        <authorList>
            <person name="Chen X."/>
        </authorList>
    </citation>
    <scope>NUCLEOTIDE SEQUENCE [LARGE SCALE GENOMIC DNA]</scope>
    <source>
        <strain evidence="2">MN2024</strain>
        <tissue evidence="2">Gills</tissue>
    </source>
</reference>
<evidence type="ECO:0000313" key="3">
    <source>
        <dbReference type="Proteomes" id="UP001634394"/>
    </source>
</evidence>
<feature type="non-terminal residue" evidence="2">
    <location>
        <position position="1"/>
    </location>
</feature>
<dbReference type="InterPro" id="IPR000488">
    <property type="entry name" value="Death_dom"/>
</dbReference>
<comment type="caution">
    <text evidence="2">The sequence shown here is derived from an EMBL/GenBank/DDBJ whole genome shotgun (WGS) entry which is preliminary data.</text>
</comment>
<gene>
    <name evidence="2" type="ORF">ACJMK2_003037</name>
</gene>
<dbReference type="Gene3D" id="1.10.533.10">
    <property type="entry name" value="Death Domain, Fas"/>
    <property type="match status" value="1"/>
</dbReference>
<feature type="domain" description="Death" evidence="1">
    <location>
        <begin position="3"/>
        <end position="71"/>
    </location>
</feature>
<dbReference type="Pfam" id="PF00531">
    <property type="entry name" value="Death"/>
    <property type="match status" value="1"/>
</dbReference>
<keyword evidence="3" id="KW-1185">Reference proteome</keyword>
<dbReference type="PROSITE" id="PS50017">
    <property type="entry name" value="DEATH_DOMAIN"/>
    <property type="match status" value="1"/>
</dbReference>
<dbReference type="InterPro" id="IPR011029">
    <property type="entry name" value="DEATH-like_dom_sf"/>
</dbReference>
<dbReference type="SUPFAM" id="SSF47986">
    <property type="entry name" value="DEATH domain"/>
    <property type="match status" value="1"/>
</dbReference>
<dbReference type="Proteomes" id="UP001634394">
    <property type="component" value="Unassembled WGS sequence"/>
</dbReference>